<sequence length="345" mass="38691">MATMDYRKWTGSSWVFSLRTMVASAVVLLTALMLHHLGPSILRFLASEVPRMYGFLLSLLTPPYLYFVINGIIISIVASSRFQKPALEGPDPARSAPSVANPTFIRSPDYMPPTEDYLAKITEDVPEFVAPAEYGGKEVAGLEMVASASPAEDEEEAEREEEFVISRSSWSPKRRESKETVTATATATEYSAVMEKPLLSVRFGHRKSVKPSPEGKALRVARTKRNDTLESTWKTITEGRPVPLARHLKKSDTWETHGRSAHDEQSPDPLMRKSATFNDRAGQPAAASSSPSPLSRGRPRREPSLGQDDLNRRVEAFIKKFNEEMRLQRQESFQHYLEMINRGSH</sequence>
<dbReference type="InterPro" id="IPR008480">
    <property type="entry name" value="DUF761_pln"/>
</dbReference>
<feature type="compositionally biased region" description="Basic and acidic residues" evidence="1">
    <location>
        <begin position="250"/>
        <end position="265"/>
    </location>
</feature>
<dbReference type="PANTHER" id="PTHR33098">
    <property type="entry name" value="COTTON FIBER (DUF761)"/>
    <property type="match status" value="1"/>
</dbReference>
<organism evidence="4 5">
    <name type="scientific">Cocos nucifera</name>
    <name type="common">Coconut palm</name>
    <dbReference type="NCBI Taxonomy" id="13894"/>
    <lineage>
        <taxon>Eukaryota</taxon>
        <taxon>Viridiplantae</taxon>
        <taxon>Streptophyta</taxon>
        <taxon>Embryophyta</taxon>
        <taxon>Tracheophyta</taxon>
        <taxon>Spermatophyta</taxon>
        <taxon>Magnoliopsida</taxon>
        <taxon>Liliopsida</taxon>
        <taxon>Arecaceae</taxon>
        <taxon>Arecoideae</taxon>
        <taxon>Cocoseae</taxon>
        <taxon>Attaleinae</taxon>
        <taxon>Cocos</taxon>
    </lineage>
</organism>
<accession>A0A8K0NCF9</accession>
<feature type="domain" description="DUF4408" evidence="3">
    <location>
        <begin position="50"/>
        <end position="82"/>
    </location>
</feature>
<keyword evidence="2" id="KW-0472">Membrane</keyword>
<dbReference type="Pfam" id="PF14364">
    <property type="entry name" value="DUF4408"/>
    <property type="match status" value="1"/>
</dbReference>
<dbReference type="PANTHER" id="PTHR33098:SF109">
    <property type="entry name" value="OS07G0563400 PROTEIN"/>
    <property type="match status" value="1"/>
</dbReference>
<reference evidence="4" key="1">
    <citation type="journal article" date="2017" name="Gigascience">
        <title>The genome draft of coconut (Cocos nucifera).</title>
        <authorList>
            <person name="Xiao Y."/>
            <person name="Xu P."/>
            <person name="Fan H."/>
            <person name="Baudouin L."/>
            <person name="Xia W."/>
            <person name="Bocs S."/>
            <person name="Xu J."/>
            <person name="Li Q."/>
            <person name="Guo A."/>
            <person name="Zhou L."/>
            <person name="Li J."/>
            <person name="Wu Y."/>
            <person name="Ma Z."/>
            <person name="Armero A."/>
            <person name="Issali A.E."/>
            <person name="Liu N."/>
            <person name="Peng M."/>
            <person name="Yang Y."/>
        </authorList>
    </citation>
    <scope>NUCLEOTIDE SEQUENCE</scope>
    <source>
        <tissue evidence="4">Spear leaf of Hainan Tall coconut</tissue>
    </source>
</reference>
<feature type="transmembrane region" description="Helical" evidence="2">
    <location>
        <begin position="14"/>
        <end position="34"/>
    </location>
</feature>
<keyword evidence="2" id="KW-1133">Transmembrane helix</keyword>
<feature type="region of interest" description="Disordered" evidence="1">
    <location>
        <begin position="238"/>
        <end position="311"/>
    </location>
</feature>
<evidence type="ECO:0000259" key="3">
    <source>
        <dbReference type="Pfam" id="PF14364"/>
    </source>
</evidence>
<name>A0A8K0NCF9_COCNU</name>
<proteinExistence type="predicted"/>
<dbReference type="InterPro" id="IPR025520">
    <property type="entry name" value="DUF4408"/>
</dbReference>
<evidence type="ECO:0000256" key="2">
    <source>
        <dbReference type="SAM" id="Phobius"/>
    </source>
</evidence>
<dbReference type="OrthoDB" id="1933168at2759"/>
<keyword evidence="2" id="KW-0812">Transmembrane</keyword>
<feature type="transmembrane region" description="Helical" evidence="2">
    <location>
        <begin position="55"/>
        <end position="78"/>
    </location>
</feature>
<protein>
    <recommendedName>
        <fullName evidence="3">DUF4408 domain-containing protein</fullName>
    </recommendedName>
</protein>
<dbReference type="Pfam" id="PF05553">
    <property type="entry name" value="DUF761"/>
    <property type="match status" value="1"/>
</dbReference>
<dbReference type="Proteomes" id="UP000797356">
    <property type="component" value="Chromosome 14"/>
</dbReference>
<dbReference type="EMBL" id="CM017885">
    <property type="protein sequence ID" value="KAG1368187.1"/>
    <property type="molecule type" value="Genomic_DNA"/>
</dbReference>
<feature type="compositionally biased region" description="Low complexity" evidence="1">
    <location>
        <begin position="280"/>
        <end position="296"/>
    </location>
</feature>
<comment type="caution">
    <text evidence="4">The sequence shown here is derived from an EMBL/GenBank/DDBJ whole genome shotgun (WGS) entry which is preliminary data.</text>
</comment>
<evidence type="ECO:0000313" key="5">
    <source>
        <dbReference type="Proteomes" id="UP000797356"/>
    </source>
</evidence>
<reference evidence="4" key="2">
    <citation type="submission" date="2019-07" db="EMBL/GenBank/DDBJ databases">
        <authorList>
            <person name="Yang Y."/>
            <person name="Bocs S."/>
            <person name="Baudouin L."/>
        </authorList>
    </citation>
    <scope>NUCLEOTIDE SEQUENCE</scope>
    <source>
        <tissue evidence="4">Spear leaf of Hainan Tall coconut</tissue>
    </source>
</reference>
<dbReference type="AlphaFoldDB" id="A0A8K0NCF9"/>
<keyword evidence="5" id="KW-1185">Reference proteome</keyword>
<evidence type="ECO:0000313" key="4">
    <source>
        <dbReference type="EMBL" id="KAG1368187.1"/>
    </source>
</evidence>
<gene>
    <name evidence="4" type="ORF">COCNU_14G006550</name>
</gene>
<evidence type="ECO:0000256" key="1">
    <source>
        <dbReference type="SAM" id="MobiDB-lite"/>
    </source>
</evidence>